<feature type="compositionally biased region" description="Pro residues" evidence="1">
    <location>
        <begin position="275"/>
        <end position="294"/>
    </location>
</feature>
<feature type="transmembrane region" description="Helical" evidence="2">
    <location>
        <begin position="352"/>
        <end position="369"/>
    </location>
</feature>
<dbReference type="PATRIC" id="fig|378806.16.peg.5077"/>
<dbReference type="NCBIfam" id="TIGR03382">
    <property type="entry name" value="GC_trans_RRR"/>
    <property type="match status" value="1"/>
</dbReference>
<accession>Q08ZS4</accession>
<protein>
    <recommendedName>
        <fullName evidence="5">Carbohydrate-binding protein</fullName>
    </recommendedName>
</protein>
<keyword evidence="2" id="KW-1133">Transmembrane helix</keyword>
<dbReference type="EMBL" id="AAMD01000067">
    <property type="protein sequence ID" value="EAU65990.1"/>
    <property type="molecule type" value="Genomic_DNA"/>
</dbReference>
<dbReference type="AlphaFoldDB" id="Q08ZS4"/>
<organism evidence="3 4">
    <name type="scientific">Stigmatella aurantiaca (strain DW4/3-1)</name>
    <dbReference type="NCBI Taxonomy" id="378806"/>
    <lineage>
        <taxon>Bacteria</taxon>
        <taxon>Pseudomonadati</taxon>
        <taxon>Myxococcota</taxon>
        <taxon>Myxococcia</taxon>
        <taxon>Myxococcales</taxon>
        <taxon>Cystobacterineae</taxon>
        <taxon>Archangiaceae</taxon>
        <taxon>Stigmatella</taxon>
    </lineage>
</organism>
<proteinExistence type="predicted"/>
<feature type="region of interest" description="Disordered" evidence="1">
    <location>
        <begin position="275"/>
        <end position="347"/>
    </location>
</feature>
<evidence type="ECO:0000313" key="3">
    <source>
        <dbReference type="EMBL" id="EAU65990.1"/>
    </source>
</evidence>
<dbReference type="Pfam" id="PF14099">
    <property type="entry name" value="Polysacc_lyase"/>
    <property type="match status" value="1"/>
</dbReference>
<reference evidence="3 4" key="1">
    <citation type="submission" date="2006-04" db="EMBL/GenBank/DDBJ databases">
        <authorList>
            <person name="Nierman W.C."/>
        </authorList>
    </citation>
    <scope>NUCLEOTIDE SEQUENCE [LARGE SCALE GENOMIC DNA]</scope>
    <source>
        <strain evidence="3 4">DW4/3-1</strain>
    </source>
</reference>
<gene>
    <name evidence="3" type="ORF">STIAU_8468</name>
</gene>
<keyword evidence="2" id="KW-0472">Membrane</keyword>
<dbReference type="InterPro" id="IPR017756">
    <property type="entry name" value="TM_Gly-Cys-Arg_CS"/>
</dbReference>
<dbReference type="InterPro" id="IPR025975">
    <property type="entry name" value="Polysacc_lyase"/>
</dbReference>
<sequence length="384" mass="41694">MRARQAGHGPLGLGRRGRREGIFSPICPTAAPGTKGPELKRFLLLITALLMPTLASATTLWKGDFEPGNTSQWSSSQSVASDRLQVVTDTVREGRYALKVTVKKGDNPISASGNRNELLYLSRETPNTEYFYKWSTLFPKGYPSVDKWQVFAQWHQDGCCGSPPLEFYVVGEEMRLRVGGSSGRVVWKAPLKREQWHDFVMRVKWSSDAKVGFVELYKDGKLVLPKTMAATQFGKEKNYLKLGLYRDASVSPTATLYHDGFVMASTLADVMPPPPAPVPVPVPEEQPAPAPTPAPETEIGTELPTSPLPETGVDTPSLPSPPSYTTLPGDPGDDRQDLEFGAPQGCGASASGGMPAMAAVGLLGAALLMRRRSALVRVRASKRR</sequence>
<dbReference type="SUPFAM" id="SSF49899">
    <property type="entry name" value="Concanavalin A-like lectins/glucanases"/>
    <property type="match status" value="1"/>
</dbReference>
<evidence type="ECO:0000256" key="2">
    <source>
        <dbReference type="SAM" id="Phobius"/>
    </source>
</evidence>
<keyword evidence="2" id="KW-0812">Transmembrane</keyword>
<dbReference type="Proteomes" id="UP000032702">
    <property type="component" value="Unassembled WGS sequence"/>
</dbReference>
<name>Q08ZS4_STIAD</name>
<evidence type="ECO:0008006" key="5">
    <source>
        <dbReference type="Google" id="ProtNLM"/>
    </source>
</evidence>
<dbReference type="Gene3D" id="2.60.120.200">
    <property type="match status" value="1"/>
</dbReference>
<evidence type="ECO:0000313" key="4">
    <source>
        <dbReference type="Proteomes" id="UP000032702"/>
    </source>
</evidence>
<dbReference type="InterPro" id="IPR013320">
    <property type="entry name" value="ConA-like_dom_sf"/>
</dbReference>
<comment type="caution">
    <text evidence="3">The sequence shown here is derived from an EMBL/GenBank/DDBJ whole genome shotgun (WGS) entry which is preliminary data.</text>
</comment>
<evidence type="ECO:0000256" key="1">
    <source>
        <dbReference type="SAM" id="MobiDB-lite"/>
    </source>
</evidence>